<evidence type="ECO:0000256" key="2">
    <source>
        <dbReference type="ARBA" id="ARBA00023125"/>
    </source>
</evidence>
<keyword evidence="1" id="KW-0805">Transcription regulation</keyword>
<protein>
    <submittedName>
        <fullName evidence="5">Putative transcriptional regulator, AsnC family protein</fullName>
    </submittedName>
</protein>
<dbReference type="InterPro" id="IPR019888">
    <property type="entry name" value="Tscrpt_reg_AsnC-like"/>
</dbReference>
<dbReference type="SUPFAM" id="SSF54909">
    <property type="entry name" value="Dimeric alpha+beta barrel"/>
    <property type="match status" value="1"/>
</dbReference>
<dbReference type="PANTHER" id="PTHR30154:SF34">
    <property type="entry name" value="TRANSCRIPTIONAL REGULATOR AZLB"/>
    <property type="match status" value="1"/>
</dbReference>
<accession>A0A511D810</accession>
<dbReference type="SMART" id="SM00344">
    <property type="entry name" value="HTH_ASNC"/>
    <property type="match status" value="1"/>
</dbReference>
<dbReference type="AlphaFoldDB" id="A0A511D810"/>
<evidence type="ECO:0000256" key="1">
    <source>
        <dbReference type="ARBA" id="ARBA00023015"/>
    </source>
</evidence>
<feature type="domain" description="HTH asnC-type" evidence="4">
    <location>
        <begin position="3"/>
        <end position="64"/>
    </location>
</feature>
<dbReference type="InterPro" id="IPR011991">
    <property type="entry name" value="ArsR-like_HTH"/>
</dbReference>
<organism evidence="5 6">
    <name type="scientific">Pseudonocardia asaccharolytica DSM 44247 = NBRC 16224</name>
    <dbReference type="NCBI Taxonomy" id="1123024"/>
    <lineage>
        <taxon>Bacteria</taxon>
        <taxon>Bacillati</taxon>
        <taxon>Actinomycetota</taxon>
        <taxon>Actinomycetes</taxon>
        <taxon>Pseudonocardiales</taxon>
        <taxon>Pseudonocardiaceae</taxon>
        <taxon>Pseudonocardia</taxon>
    </lineage>
</organism>
<dbReference type="Pfam" id="PF01037">
    <property type="entry name" value="AsnC_trans_reg"/>
    <property type="match status" value="1"/>
</dbReference>
<dbReference type="EMBL" id="BJVI01000116">
    <property type="protein sequence ID" value="GEL20940.1"/>
    <property type="molecule type" value="Genomic_DNA"/>
</dbReference>
<dbReference type="CDD" id="cd00090">
    <property type="entry name" value="HTH_ARSR"/>
    <property type="match status" value="1"/>
</dbReference>
<dbReference type="STRING" id="1123024.GCA_000423625_04963"/>
<dbReference type="PRINTS" id="PR00033">
    <property type="entry name" value="HTHASNC"/>
</dbReference>
<gene>
    <name evidence="5" type="ORF">PA7_47770</name>
</gene>
<dbReference type="InterPro" id="IPR011008">
    <property type="entry name" value="Dimeric_a/b-barrel"/>
</dbReference>
<evidence type="ECO:0000259" key="4">
    <source>
        <dbReference type="PROSITE" id="PS50956"/>
    </source>
</evidence>
<dbReference type="Gene3D" id="3.30.70.920">
    <property type="match status" value="1"/>
</dbReference>
<dbReference type="InterPro" id="IPR000485">
    <property type="entry name" value="AsnC-type_HTH_dom"/>
</dbReference>
<dbReference type="Proteomes" id="UP000321328">
    <property type="component" value="Unassembled WGS sequence"/>
</dbReference>
<sequence>MQISSTDRAILATVQENSRISNRELAARVGLAESTTHERVRRLVEAGVISRFTADIDPAALGRPMQALIAVQLRPQSAEVVTKFLDAVVDDPCVLDATVLSGETDVLIRVAVASSEALRTFAWQKITSVPSVRSIQTHIVYEHRRGSTVTTADPSD</sequence>
<dbReference type="GO" id="GO:0005829">
    <property type="term" value="C:cytosol"/>
    <property type="evidence" value="ECO:0007669"/>
    <property type="project" value="TreeGrafter"/>
</dbReference>
<dbReference type="OrthoDB" id="4411089at2"/>
<evidence type="ECO:0000313" key="6">
    <source>
        <dbReference type="Proteomes" id="UP000321328"/>
    </source>
</evidence>
<dbReference type="InterPro" id="IPR019887">
    <property type="entry name" value="Tscrpt_reg_AsnC/Lrp_C"/>
</dbReference>
<dbReference type="RefSeq" id="WP_147201355.1">
    <property type="nucleotide sequence ID" value="NZ_AUII01000054.1"/>
</dbReference>
<name>A0A511D810_9PSEU</name>
<keyword evidence="3" id="KW-0804">Transcription</keyword>
<dbReference type="GO" id="GO:0043565">
    <property type="term" value="F:sequence-specific DNA binding"/>
    <property type="evidence" value="ECO:0007669"/>
    <property type="project" value="InterPro"/>
</dbReference>
<dbReference type="GO" id="GO:0043200">
    <property type="term" value="P:response to amino acid"/>
    <property type="evidence" value="ECO:0007669"/>
    <property type="project" value="TreeGrafter"/>
</dbReference>
<dbReference type="Gene3D" id="1.10.10.10">
    <property type="entry name" value="Winged helix-like DNA-binding domain superfamily/Winged helix DNA-binding domain"/>
    <property type="match status" value="1"/>
</dbReference>
<dbReference type="PROSITE" id="PS50956">
    <property type="entry name" value="HTH_ASNC_2"/>
    <property type="match status" value="1"/>
</dbReference>
<keyword evidence="2" id="KW-0238">DNA-binding</keyword>
<dbReference type="Pfam" id="PF13412">
    <property type="entry name" value="HTH_24"/>
    <property type="match status" value="1"/>
</dbReference>
<evidence type="ECO:0000313" key="5">
    <source>
        <dbReference type="EMBL" id="GEL20940.1"/>
    </source>
</evidence>
<dbReference type="PANTHER" id="PTHR30154">
    <property type="entry name" value="LEUCINE-RESPONSIVE REGULATORY PROTEIN"/>
    <property type="match status" value="1"/>
</dbReference>
<reference evidence="5 6" key="1">
    <citation type="submission" date="2019-07" db="EMBL/GenBank/DDBJ databases">
        <title>Whole genome shotgun sequence of Pseudonocardia asaccharolytica NBRC 16224.</title>
        <authorList>
            <person name="Hosoyama A."/>
            <person name="Uohara A."/>
            <person name="Ohji S."/>
            <person name="Ichikawa N."/>
        </authorList>
    </citation>
    <scope>NUCLEOTIDE SEQUENCE [LARGE SCALE GENOMIC DNA]</scope>
    <source>
        <strain evidence="5 6">NBRC 16224</strain>
    </source>
</reference>
<comment type="caution">
    <text evidence="5">The sequence shown here is derived from an EMBL/GenBank/DDBJ whole genome shotgun (WGS) entry which is preliminary data.</text>
</comment>
<keyword evidence="6" id="KW-1185">Reference proteome</keyword>
<dbReference type="InterPro" id="IPR036388">
    <property type="entry name" value="WH-like_DNA-bd_sf"/>
</dbReference>
<dbReference type="SUPFAM" id="SSF46785">
    <property type="entry name" value="Winged helix' DNA-binding domain"/>
    <property type="match status" value="1"/>
</dbReference>
<dbReference type="InterPro" id="IPR036390">
    <property type="entry name" value="WH_DNA-bd_sf"/>
</dbReference>
<proteinExistence type="predicted"/>
<evidence type="ECO:0000256" key="3">
    <source>
        <dbReference type="ARBA" id="ARBA00023163"/>
    </source>
</evidence>